<dbReference type="Pfam" id="PF19956">
    <property type="entry name" value="EAD2"/>
    <property type="match status" value="1"/>
</dbReference>
<feature type="domain" description="vWA-MoxR associated protein C-terminal" evidence="3">
    <location>
        <begin position="224"/>
        <end position="465"/>
    </location>
</feature>
<reference evidence="4 5" key="1">
    <citation type="submission" date="2015-07" db="EMBL/GenBank/DDBJ databases">
        <title>Genome sequencing of Kibdelosporangium phytohabitans.</title>
        <authorList>
            <person name="Qin S."/>
            <person name="Xing K."/>
        </authorList>
    </citation>
    <scope>NUCLEOTIDE SEQUENCE [LARGE SCALE GENOMIC DNA]</scope>
    <source>
        <strain evidence="4 5">KLBMP1111</strain>
    </source>
</reference>
<gene>
    <name evidence="4" type="ORF">AOZ06_43060</name>
</gene>
<protein>
    <submittedName>
        <fullName evidence="4">Uncharacterized protein</fullName>
    </submittedName>
</protein>
<keyword evidence="5" id="KW-1185">Reference proteome</keyword>
<evidence type="ECO:0000313" key="4">
    <source>
        <dbReference type="EMBL" id="ALG12740.1"/>
    </source>
</evidence>
<organism evidence="4 5">
    <name type="scientific">Kibdelosporangium phytohabitans</name>
    <dbReference type="NCBI Taxonomy" id="860235"/>
    <lineage>
        <taxon>Bacteria</taxon>
        <taxon>Bacillati</taxon>
        <taxon>Actinomycetota</taxon>
        <taxon>Actinomycetes</taxon>
        <taxon>Pseudonocardiales</taxon>
        <taxon>Pseudonocardiaceae</taxon>
        <taxon>Kibdelosporangium</taxon>
    </lineage>
</organism>
<dbReference type="Pfam" id="PF20028">
    <property type="entry name" value="VMAP-C"/>
    <property type="match status" value="1"/>
</dbReference>
<dbReference type="InterPro" id="IPR045450">
    <property type="entry name" value="VMAP_C"/>
</dbReference>
<accession>A0A0N9IDD8</accession>
<dbReference type="KEGG" id="kphy:AOZ06_43060"/>
<sequence>MRALLRVGCLADLNGRNLVVRIVSDELDHPLLPEEHPQCAAHLFSIVETCHHRPDGLPALLFVLEQIEPGTKAMAEVRRIITEMSALDTWSPGERRRLFAVLAGVVVPDIARIYQTVAGANAPQLRAQTTYSEVFLALETLNAGPDGVPKPLIFVEHLAVRVRSDLAAELRRWGDEQAARMGVAVELRAVRKTIVSTSSGASAESGANAYLVFQLQYEGPSTELYRLCHWRQRDLSIGWYPKRGSDFVGKLDEIKHRVASLVEAAESDWAPYEVDIRVEFFLPRELLNLDVDQWQWEAESDFPEPMGCHFPVCVRSLERMVARKWHRQWYIRWKRLMNQVRDKNVLTPEAGFWSKPGDQPNLRQLTSYFEREPVVVAHVLAAPPAATPASFDEVAVGLRAGIPVMVWHREDCGIEEFVATAKDLLHAEAPGRLLDRVRLVRADAFANDARQPHVGSHLAVLWDDPERVVVPDRPGPPEEVD</sequence>
<dbReference type="Proteomes" id="UP000063699">
    <property type="component" value="Chromosome"/>
</dbReference>
<evidence type="ECO:0000259" key="2">
    <source>
        <dbReference type="Pfam" id="PF19956"/>
    </source>
</evidence>
<name>A0A0N9IDD8_9PSEU</name>
<dbReference type="Pfam" id="PF19916">
    <property type="entry name" value="VMAP-M0"/>
    <property type="match status" value="1"/>
</dbReference>
<dbReference type="InterPro" id="IPR045555">
    <property type="entry name" value="VMAP-M0"/>
</dbReference>
<dbReference type="EMBL" id="CP012752">
    <property type="protein sequence ID" value="ALG12740.1"/>
    <property type="molecule type" value="Genomic_DNA"/>
</dbReference>
<proteinExistence type="predicted"/>
<evidence type="ECO:0000313" key="5">
    <source>
        <dbReference type="Proteomes" id="UP000063699"/>
    </source>
</evidence>
<evidence type="ECO:0000259" key="3">
    <source>
        <dbReference type="Pfam" id="PF20028"/>
    </source>
</evidence>
<feature type="domain" description="Effector-associated" evidence="2">
    <location>
        <begin position="2"/>
        <end position="80"/>
    </location>
</feature>
<evidence type="ECO:0000259" key="1">
    <source>
        <dbReference type="Pfam" id="PF19916"/>
    </source>
</evidence>
<feature type="domain" description="vWA-MoxR associated protein middle region 0" evidence="1">
    <location>
        <begin position="92"/>
        <end position="191"/>
    </location>
</feature>
<dbReference type="InterPro" id="IPR045431">
    <property type="entry name" value="EAD2"/>
</dbReference>
<dbReference type="AlphaFoldDB" id="A0A0N9IDD8"/>
<dbReference type="STRING" id="860235.AOZ06_43060"/>